<dbReference type="Proteomes" id="UP000198415">
    <property type="component" value="Unassembled WGS sequence"/>
</dbReference>
<dbReference type="OrthoDB" id="4280289at2"/>
<keyword evidence="4" id="KW-0949">S-adenosyl-L-methionine</keyword>
<dbReference type="Pfam" id="PF07669">
    <property type="entry name" value="Eco57I"/>
    <property type="match status" value="1"/>
</dbReference>
<name>A0A239IHG2_9ACTN</name>
<evidence type="ECO:0000313" key="9">
    <source>
        <dbReference type="EMBL" id="SNS92453.1"/>
    </source>
</evidence>
<evidence type="ECO:0000256" key="3">
    <source>
        <dbReference type="ARBA" id="ARBA00022679"/>
    </source>
</evidence>
<dbReference type="GO" id="GO:0003676">
    <property type="term" value="F:nucleic acid binding"/>
    <property type="evidence" value="ECO:0007669"/>
    <property type="project" value="InterPro"/>
</dbReference>
<dbReference type="Gene3D" id="3.40.50.150">
    <property type="entry name" value="Vaccinia Virus protein VP39"/>
    <property type="match status" value="2"/>
</dbReference>
<evidence type="ECO:0000256" key="2">
    <source>
        <dbReference type="ARBA" id="ARBA00022603"/>
    </source>
</evidence>
<dbReference type="SUPFAM" id="SSF53335">
    <property type="entry name" value="S-adenosyl-L-methionine-dependent methyltransferases"/>
    <property type="match status" value="1"/>
</dbReference>
<dbReference type="PANTHER" id="PTHR33841">
    <property type="entry name" value="DNA METHYLTRANSFERASE YEEA-RELATED"/>
    <property type="match status" value="1"/>
</dbReference>
<feature type="region of interest" description="Disordered" evidence="6">
    <location>
        <begin position="1326"/>
        <end position="1359"/>
    </location>
</feature>
<feature type="domain" description="Type II methyltransferase M.TaqI-like" evidence="7">
    <location>
        <begin position="672"/>
        <end position="944"/>
    </location>
</feature>
<reference evidence="9 10" key="1">
    <citation type="submission" date="2017-06" db="EMBL/GenBank/DDBJ databases">
        <authorList>
            <person name="Kim H.J."/>
            <person name="Triplett B.A."/>
        </authorList>
    </citation>
    <scope>NUCLEOTIDE SEQUENCE [LARGE SCALE GENOMIC DNA]</scope>
    <source>
        <strain evidence="9 10">DSM 43151</strain>
    </source>
</reference>
<dbReference type="Pfam" id="PF20466">
    <property type="entry name" value="MmeI_TRD"/>
    <property type="match status" value="1"/>
</dbReference>
<dbReference type="PROSITE" id="PS00092">
    <property type="entry name" value="N6_MTASE"/>
    <property type="match status" value="1"/>
</dbReference>
<dbReference type="InterPro" id="IPR029063">
    <property type="entry name" value="SAM-dependent_MTases_sf"/>
</dbReference>
<dbReference type="GO" id="GO:0009007">
    <property type="term" value="F:site-specific DNA-methyltransferase (adenine-specific) activity"/>
    <property type="evidence" value="ECO:0007669"/>
    <property type="project" value="UniProtKB-EC"/>
</dbReference>
<evidence type="ECO:0000256" key="4">
    <source>
        <dbReference type="ARBA" id="ARBA00022691"/>
    </source>
</evidence>
<dbReference type="GO" id="GO:0006304">
    <property type="term" value="P:DNA modification"/>
    <property type="evidence" value="ECO:0007669"/>
    <property type="project" value="InterPro"/>
</dbReference>
<evidence type="ECO:0000259" key="8">
    <source>
        <dbReference type="Pfam" id="PF20466"/>
    </source>
</evidence>
<keyword evidence="2" id="KW-0489">Methyltransferase</keyword>
<keyword evidence="10" id="KW-1185">Reference proteome</keyword>
<dbReference type="InterPro" id="IPR011639">
    <property type="entry name" value="MethylTrfase_TaqI-like_dom"/>
</dbReference>
<dbReference type="GO" id="GO:0032259">
    <property type="term" value="P:methylation"/>
    <property type="evidence" value="ECO:0007669"/>
    <property type="project" value="UniProtKB-KW"/>
</dbReference>
<evidence type="ECO:0000256" key="6">
    <source>
        <dbReference type="SAM" id="MobiDB-lite"/>
    </source>
</evidence>
<dbReference type="EC" id="2.1.1.72" evidence="1"/>
<feature type="compositionally biased region" description="Basic and acidic residues" evidence="6">
    <location>
        <begin position="1326"/>
        <end position="1335"/>
    </location>
</feature>
<accession>A0A239IHG2</accession>
<evidence type="ECO:0000256" key="5">
    <source>
        <dbReference type="ARBA" id="ARBA00047942"/>
    </source>
</evidence>
<comment type="catalytic activity">
    <reaction evidence="5">
        <text>a 2'-deoxyadenosine in DNA + S-adenosyl-L-methionine = an N(6)-methyl-2'-deoxyadenosine in DNA + S-adenosyl-L-homocysteine + H(+)</text>
        <dbReference type="Rhea" id="RHEA:15197"/>
        <dbReference type="Rhea" id="RHEA-COMP:12418"/>
        <dbReference type="Rhea" id="RHEA-COMP:12419"/>
        <dbReference type="ChEBI" id="CHEBI:15378"/>
        <dbReference type="ChEBI" id="CHEBI:57856"/>
        <dbReference type="ChEBI" id="CHEBI:59789"/>
        <dbReference type="ChEBI" id="CHEBI:90615"/>
        <dbReference type="ChEBI" id="CHEBI:90616"/>
        <dbReference type="EC" id="2.1.1.72"/>
    </reaction>
</comment>
<dbReference type="RefSeq" id="WP_089298547.1">
    <property type="nucleotide sequence ID" value="NZ_BOMU01000112.1"/>
</dbReference>
<evidence type="ECO:0000256" key="1">
    <source>
        <dbReference type="ARBA" id="ARBA00011900"/>
    </source>
</evidence>
<evidence type="ECO:0000313" key="10">
    <source>
        <dbReference type="Proteomes" id="UP000198415"/>
    </source>
</evidence>
<protein>
    <recommendedName>
        <fullName evidence="1">site-specific DNA-methyltransferase (adenine-specific)</fullName>
        <ecNumber evidence="1">2.1.1.72</ecNumber>
    </recommendedName>
</protein>
<organism evidence="9 10">
    <name type="scientific">Actinoplanes regularis</name>
    <dbReference type="NCBI Taxonomy" id="52697"/>
    <lineage>
        <taxon>Bacteria</taxon>
        <taxon>Bacillati</taxon>
        <taxon>Actinomycetota</taxon>
        <taxon>Actinomycetes</taxon>
        <taxon>Micromonosporales</taxon>
        <taxon>Micromonosporaceae</taxon>
        <taxon>Actinoplanes</taxon>
    </lineage>
</organism>
<sequence>MPPARTFRPKTAAELHRAWLELVETDGPFLAIPPLKRVWPQGIPALDPDRLDALRQAKPAFDHAWEALDIEPDDQTRQTKYADARDVWVQAVLRDVIGWRELLAWGPESAPGITAHAPDRRLAVTPDGALRGPDGIGALVSVVDKTDSLHATGTDGWAATAVDRMEAMLRASGVTIGIVTDGRWWALVCARPKAMVASGIVDAQTWVEEPLTRNAFLTVTARQYIVGGDPNERLPKLFEESVAAAEEITEALGAQVRRAVELLVQAFDEVSTDHRAKKLPDPLPADPHETYSAAVTVMMRVVFLLFAEERGLLPQSELFLQGYGISGELDALEHRNIGDGEESLDSTYLTWHRLLATSQALYSGASFENMRMPAYGGSLFDPDRHPFLTASNENSTLALPVPDRVMLHVLRSVQVAQLKGGDARRISFRDIDVEQIGYIYEGLLGYTCTRVHEVHVGLVGTAGSEPEVSLTLLEQLADQHGTPAALAKAVIAWLKEHQPGAVAPSANALARLLTTAPGEDADRHLRAVTKDEELRERLRQWATVTKPDLRGRPTVVLADGLLVTETPSRKNAGAHYTPRDLAERVARHALEPLCYSPGPHQTPTQEDWQIRQGYEILNLKVADIAAGSGAFLVAAARYLADRLVEAWDQHGSAQTAQRDLKQHAIREVVARCLYGADVNPMAVEMCKLSLWLVSLDRDLPFSFVDDKILHGNTLLGLTNLRQLEQLHIDAPKFRQAPLTGIVNLKSVIDSAVAIRRELASEVKENDPQRSASAKRRLLDQLHTSTALLTKAADGVIAAGLRLGGAPTRSLEESYESLAEAVRATFPRSTAEADSTMLDEIIDEGLIPSVTTDYERWKPLHWVLEVPDVIVGHGGFDAIIGNPPFLGGQKLTGAIGTNMRDWFVNQIADGTRGSADLVAYFLLRAATLLRSTGTLGVIATNTVAQGDTRQVGLDRVVDNGLTITRAIQSAPWPSASANLEYAAVWGSRGPVADEAHRVADDILVPRISTLLEAEGQVAGPPARLKENEDIAFQGCTVLGMGFVLEPDEAQAFIAEDERNRDVLYPYLNGEDLNSNPDNGASRWVIDFTGRCEKCAARYKGPYERVLQLVKPERAKNLRESSKKYWWLYERSRPEMRQTIENLDHVLTMARISKTVMPLRVANDFVFNEKTCVFATDSYADQAVLSSIVHQAWAIKYSSTLRTDVSYTPSDVFATLPRPEATPELDEIGRRLDEERREVMLRRRLGLTKLYNFVNDPGLDDGSDRDVANLRQLHVQLDEAVMATYGWSDVSLDHGFHRYRQMTRWTVSPAARVQIVDRLLEENLRRAAAQEKTEQPKKTTAKSARASSRRPVVNEDQGTLL</sequence>
<keyword evidence="3" id="KW-0808">Transferase</keyword>
<dbReference type="PANTHER" id="PTHR33841:SF1">
    <property type="entry name" value="DNA METHYLTRANSFERASE A"/>
    <property type="match status" value="1"/>
</dbReference>
<dbReference type="InterPro" id="IPR046820">
    <property type="entry name" value="MmeI_TRD"/>
</dbReference>
<gene>
    <name evidence="9" type="ORF">SAMN06264365_1293</name>
</gene>
<dbReference type="PRINTS" id="PR00507">
    <property type="entry name" value="N12N6MTFRASE"/>
</dbReference>
<dbReference type="EMBL" id="FZNR01000029">
    <property type="protein sequence ID" value="SNS92453.1"/>
    <property type="molecule type" value="Genomic_DNA"/>
</dbReference>
<feature type="domain" description="MmeI-like target recognition" evidence="8">
    <location>
        <begin position="1038"/>
        <end position="1218"/>
    </location>
</feature>
<dbReference type="InterPro" id="IPR050953">
    <property type="entry name" value="N4_N6_ade-DNA_methylase"/>
</dbReference>
<proteinExistence type="predicted"/>
<dbReference type="InterPro" id="IPR002052">
    <property type="entry name" value="DNA_methylase_N6_adenine_CS"/>
</dbReference>
<evidence type="ECO:0000259" key="7">
    <source>
        <dbReference type="Pfam" id="PF07669"/>
    </source>
</evidence>